<dbReference type="InterPro" id="IPR050980">
    <property type="entry name" value="2C_sensor_his_kinase"/>
</dbReference>
<feature type="transmembrane region" description="Helical" evidence="10">
    <location>
        <begin position="9"/>
        <end position="28"/>
    </location>
</feature>
<dbReference type="SUPFAM" id="SSF47384">
    <property type="entry name" value="Homodimeric domain of signal transducing histidine kinase"/>
    <property type="match status" value="1"/>
</dbReference>
<feature type="domain" description="Histidine kinase" evidence="11">
    <location>
        <begin position="220"/>
        <end position="429"/>
    </location>
</feature>
<keyword evidence="4" id="KW-1003">Cell membrane</keyword>
<dbReference type="Pfam" id="PF00672">
    <property type="entry name" value="HAMP"/>
    <property type="match status" value="1"/>
</dbReference>
<dbReference type="InterPro" id="IPR036097">
    <property type="entry name" value="HisK_dim/P_sf"/>
</dbReference>
<evidence type="ECO:0000259" key="12">
    <source>
        <dbReference type="PROSITE" id="PS50885"/>
    </source>
</evidence>
<dbReference type="Gene3D" id="6.10.340.10">
    <property type="match status" value="1"/>
</dbReference>
<dbReference type="SUPFAM" id="SSF158472">
    <property type="entry name" value="HAMP domain-like"/>
    <property type="match status" value="1"/>
</dbReference>
<keyword evidence="14" id="KW-1185">Reference proteome</keyword>
<dbReference type="OrthoDB" id="9804645at2"/>
<dbReference type="Gene3D" id="1.10.287.130">
    <property type="match status" value="1"/>
</dbReference>
<comment type="caution">
    <text evidence="13">The sequence shown here is derived from an EMBL/GenBank/DDBJ whole genome shotgun (WGS) entry which is preliminary data.</text>
</comment>
<keyword evidence="9" id="KW-0067">ATP-binding</keyword>
<keyword evidence="5" id="KW-0597">Phosphoprotein</keyword>
<dbReference type="EMBL" id="RXZH01000001">
    <property type="protein sequence ID" value="RTZ17894.1"/>
    <property type="molecule type" value="Genomic_DNA"/>
</dbReference>
<feature type="domain" description="HAMP" evidence="12">
    <location>
        <begin position="160"/>
        <end position="212"/>
    </location>
</feature>
<dbReference type="Pfam" id="PF02518">
    <property type="entry name" value="HATPase_c"/>
    <property type="match status" value="1"/>
</dbReference>
<accession>A0A3S0MQV3</accession>
<comment type="catalytic activity">
    <reaction evidence="1">
        <text>ATP + protein L-histidine = ADP + protein N-phospho-L-histidine.</text>
        <dbReference type="EC" id="2.7.13.3"/>
    </reaction>
</comment>
<keyword evidence="6" id="KW-0808">Transferase</keyword>
<dbReference type="CDD" id="cd06225">
    <property type="entry name" value="HAMP"/>
    <property type="match status" value="1"/>
</dbReference>
<keyword evidence="10" id="KW-0472">Membrane</keyword>
<dbReference type="RefSeq" id="WP_126572644.1">
    <property type="nucleotide sequence ID" value="NZ_RXZH01000001.1"/>
</dbReference>
<dbReference type="InterPro" id="IPR003594">
    <property type="entry name" value="HATPase_dom"/>
</dbReference>
<sequence>MRRIYVESFVGLFVLFVLSMYAYKVIVFEMNPNYEYMLARHEGAALRELITEISADQGQEKALSMLNRYAKHTAHTLAIVDYVNLPQQVKAYFDAPHEEHPHTYFDHEHHLWMQTADHSLYYHLHDDDSTELRQAIYRDDNLVWGFISAGFFIYSGGLIWFLNRRVRKLERATLKFAAGDLTARAPERSKDQVGTLNKSFNYMAKKIADLITSNRSLTNAVAHDLRTPIFRIQWQAEILQDETLTKEQHSKIVSIIEDTEEMEAMINDLLHFAKLEQPETQVQSEAFNLNQVLSTVSSTRNEGLDITVNTLKDGYVIIADKALVQRSVDNLLSNANRYAKSSIQVSTHCSKENISIIVEDDGEGIDPEHWPQIFDAFYSADPARNKATSGSGLGLAIVKMIAEKHQGSVQVGSSSLGGAKFTLTFPRVS</sequence>
<evidence type="ECO:0000256" key="10">
    <source>
        <dbReference type="SAM" id="Phobius"/>
    </source>
</evidence>
<comment type="subcellular location">
    <subcellularLocation>
        <location evidence="2">Cell membrane</location>
        <topology evidence="2">Multi-pass membrane protein</topology>
    </subcellularLocation>
</comment>
<evidence type="ECO:0000256" key="5">
    <source>
        <dbReference type="ARBA" id="ARBA00022553"/>
    </source>
</evidence>
<dbReference type="PROSITE" id="PS50109">
    <property type="entry name" value="HIS_KIN"/>
    <property type="match status" value="1"/>
</dbReference>
<dbReference type="SMART" id="SM00387">
    <property type="entry name" value="HATPase_c"/>
    <property type="match status" value="1"/>
</dbReference>
<evidence type="ECO:0000256" key="6">
    <source>
        <dbReference type="ARBA" id="ARBA00022679"/>
    </source>
</evidence>
<dbReference type="InterPro" id="IPR005467">
    <property type="entry name" value="His_kinase_dom"/>
</dbReference>
<dbReference type="AlphaFoldDB" id="A0A3S0MQV3"/>
<protein>
    <recommendedName>
        <fullName evidence="3">histidine kinase</fullName>
        <ecNumber evidence="3">2.7.13.3</ecNumber>
    </recommendedName>
</protein>
<evidence type="ECO:0000313" key="14">
    <source>
        <dbReference type="Proteomes" id="UP000268973"/>
    </source>
</evidence>
<reference evidence="13 14" key="1">
    <citation type="submission" date="2018-12" db="EMBL/GenBank/DDBJ databases">
        <title>Vibrio sp. isolated from China Sea.</title>
        <authorList>
            <person name="Li Y."/>
        </authorList>
    </citation>
    <scope>NUCLEOTIDE SEQUENCE [LARGE SCALE GENOMIC DNA]</scope>
    <source>
        <strain evidence="13 14">BEI207</strain>
    </source>
</reference>
<dbReference type="PANTHER" id="PTHR44936">
    <property type="entry name" value="SENSOR PROTEIN CREC"/>
    <property type="match status" value="1"/>
</dbReference>
<dbReference type="PANTHER" id="PTHR44936:SF10">
    <property type="entry name" value="SENSOR PROTEIN RSTB"/>
    <property type="match status" value="1"/>
</dbReference>
<dbReference type="GO" id="GO:0005524">
    <property type="term" value="F:ATP binding"/>
    <property type="evidence" value="ECO:0007669"/>
    <property type="project" value="UniProtKB-KW"/>
</dbReference>
<dbReference type="Pfam" id="PF00512">
    <property type="entry name" value="HisKA"/>
    <property type="match status" value="1"/>
</dbReference>
<dbReference type="EC" id="2.7.13.3" evidence="3"/>
<dbReference type="SMART" id="SM00388">
    <property type="entry name" value="HisKA"/>
    <property type="match status" value="1"/>
</dbReference>
<evidence type="ECO:0000256" key="8">
    <source>
        <dbReference type="ARBA" id="ARBA00022777"/>
    </source>
</evidence>
<evidence type="ECO:0000313" key="13">
    <source>
        <dbReference type="EMBL" id="RTZ17894.1"/>
    </source>
</evidence>
<dbReference type="SUPFAM" id="SSF55874">
    <property type="entry name" value="ATPase domain of HSP90 chaperone/DNA topoisomerase II/histidine kinase"/>
    <property type="match status" value="1"/>
</dbReference>
<evidence type="ECO:0000256" key="2">
    <source>
        <dbReference type="ARBA" id="ARBA00004651"/>
    </source>
</evidence>
<keyword evidence="10" id="KW-1133">Transmembrane helix</keyword>
<organism evidence="13 14">
    <name type="scientific">Vibrio aquaticus</name>
    <dbReference type="NCBI Taxonomy" id="2496559"/>
    <lineage>
        <taxon>Bacteria</taxon>
        <taxon>Pseudomonadati</taxon>
        <taxon>Pseudomonadota</taxon>
        <taxon>Gammaproteobacteria</taxon>
        <taxon>Vibrionales</taxon>
        <taxon>Vibrionaceae</taxon>
        <taxon>Vibrio</taxon>
    </lineage>
</organism>
<dbReference type="InterPro" id="IPR004358">
    <property type="entry name" value="Sig_transdc_His_kin-like_C"/>
</dbReference>
<dbReference type="InterPro" id="IPR036890">
    <property type="entry name" value="HATPase_C_sf"/>
</dbReference>
<gene>
    <name evidence="13" type="ORF">EJ063_03655</name>
</gene>
<dbReference type="GO" id="GO:0005886">
    <property type="term" value="C:plasma membrane"/>
    <property type="evidence" value="ECO:0007669"/>
    <property type="project" value="UniProtKB-SubCell"/>
</dbReference>
<dbReference type="CDD" id="cd00082">
    <property type="entry name" value="HisKA"/>
    <property type="match status" value="1"/>
</dbReference>
<keyword evidence="8" id="KW-0418">Kinase</keyword>
<evidence type="ECO:0000256" key="7">
    <source>
        <dbReference type="ARBA" id="ARBA00022741"/>
    </source>
</evidence>
<keyword evidence="7" id="KW-0547">Nucleotide-binding</keyword>
<proteinExistence type="predicted"/>
<dbReference type="InterPro" id="IPR003660">
    <property type="entry name" value="HAMP_dom"/>
</dbReference>
<evidence type="ECO:0000256" key="4">
    <source>
        <dbReference type="ARBA" id="ARBA00022475"/>
    </source>
</evidence>
<evidence type="ECO:0000256" key="3">
    <source>
        <dbReference type="ARBA" id="ARBA00012438"/>
    </source>
</evidence>
<feature type="transmembrane region" description="Helical" evidence="10">
    <location>
        <begin position="142"/>
        <end position="162"/>
    </location>
</feature>
<dbReference type="Gene3D" id="3.30.565.10">
    <property type="entry name" value="Histidine kinase-like ATPase, C-terminal domain"/>
    <property type="match status" value="1"/>
</dbReference>
<dbReference type="PRINTS" id="PR00344">
    <property type="entry name" value="BCTRLSENSOR"/>
</dbReference>
<dbReference type="PROSITE" id="PS50885">
    <property type="entry name" value="HAMP"/>
    <property type="match status" value="1"/>
</dbReference>
<dbReference type="Proteomes" id="UP000268973">
    <property type="component" value="Unassembled WGS sequence"/>
</dbReference>
<name>A0A3S0MQV3_9VIBR</name>
<dbReference type="SMART" id="SM00304">
    <property type="entry name" value="HAMP"/>
    <property type="match status" value="1"/>
</dbReference>
<dbReference type="InterPro" id="IPR003661">
    <property type="entry name" value="HisK_dim/P_dom"/>
</dbReference>
<evidence type="ECO:0000259" key="11">
    <source>
        <dbReference type="PROSITE" id="PS50109"/>
    </source>
</evidence>
<evidence type="ECO:0000256" key="1">
    <source>
        <dbReference type="ARBA" id="ARBA00000085"/>
    </source>
</evidence>
<dbReference type="FunFam" id="3.30.565.10:FF:000006">
    <property type="entry name" value="Sensor histidine kinase WalK"/>
    <property type="match status" value="1"/>
</dbReference>
<dbReference type="GO" id="GO:0000155">
    <property type="term" value="F:phosphorelay sensor kinase activity"/>
    <property type="evidence" value="ECO:0007669"/>
    <property type="project" value="InterPro"/>
</dbReference>
<keyword evidence="10" id="KW-0812">Transmembrane</keyword>
<evidence type="ECO:0000256" key="9">
    <source>
        <dbReference type="ARBA" id="ARBA00022840"/>
    </source>
</evidence>